<feature type="compositionally biased region" description="Basic and acidic residues" evidence="1">
    <location>
        <begin position="246"/>
        <end position="257"/>
    </location>
</feature>
<keyword evidence="4" id="KW-1185">Reference proteome</keyword>
<evidence type="ECO:0000313" key="4">
    <source>
        <dbReference type="Proteomes" id="UP001383192"/>
    </source>
</evidence>
<keyword evidence="2" id="KW-0812">Transmembrane</keyword>
<protein>
    <submittedName>
        <fullName evidence="3">Uncharacterized protein</fullName>
    </submittedName>
</protein>
<dbReference type="EMBL" id="JAYKXP010000110">
    <property type="protein sequence ID" value="KAK7025948.1"/>
    <property type="molecule type" value="Genomic_DNA"/>
</dbReference>
<feature type="transmembrane region" description="Helical" evidence="2">
    <location>
        <begin position="327"/>
        <end position="348"/>
    </location>
</feature>
<evidence type="ECO:0000256" key="2">
    <source>
        <dbReference type="SAM" id="Phobius"/>
    </source>
</evidence>
<feature type="region of interest" description="Disordered" evidence="1">
    <location>
        <begin position="228"/>
        <end position="268"/>
    </location>
</feature>
<name>A0AAW0BHV5_9AGAR</name>
<keyword evidence="2" id="KW-0472">Membrane</keyword>
<evidence type="ECO:0000256" key="1">
    <source>
        <dbReference type="SAM" id="MobiDB-lite"/>
    </source>
</evidence>
<dbReference type="Proteomes" id="UP001383192">
    <property type="component" value="Unassembled WGS sequence"/>
</dbReference>
<proteinExistence type="predicted"/>
<organism evidence="3 4">
    <name type="scientific">Paramarasmius palmivorus</name>
    <dbReference type="NCBI Taxonomy" id="297713"/>
    <lineage>
        <taxon>Eukaryota</taxon>
        <taxon>Fungi</taxon>
        <taxon>Dikarya</taxon>
        <taxon>Basidiomycota</taxon>
        <taxon>Agaricomycotina</taxon>
        <taxon>Agaricomycetes</taxon>
        <taxon>Agaricomycetidae</taxon>
        <taxon>Agaricales</taxon>
        <taxon>Marasmiineae</taxon>
        <taxon>Marasmiaceae</taxon>
        <taxon>Paramarasmius</taxon>
    </lineage>
</organism>
<keyword evidence="2" id="KW-1133">Transmembrane helix</keyword>
<reference evidence="3 4" key="1">
    <citation type="submission" date="2024-01" db="EMBL/GenBank/DDBJ databases">
        <title>A draft genome for a cacao thread blight-causing isolate of Paramarasmius palmivorus.</title>
        <authorList>
            <person name="Baruah I.K."/>
            <person name="Bukari Y."/>
            <person name="Amoako-Attah I."/>
            <person name="Meinhardt L.W."/>
            <person name="Bailey B.A."/>
            <person name="Cohen S.P."/>
        </authorList>
    </citation>
    <scope>NUCLEOTIDE SEQUENCE [LARGE SCALE GENOMIC DNA]</scope>
    <source>
        <strain evidence="3 4">GH-12</strain>
    </source>
</reference>
<gene>
    <name evidence="3" type="ORF">VNI00_015863</name>
</gene>
<comment type="caution">
    <text evidence="3">The sequence shown here is derived from an EMBL/GenBank/DDBJ whole genome shotgun (WGS) entry which is preliminary data.</text>
</comment>
<accession>A0AAW0BHV5</accession>
<dbReference type="AlphaFoldDB" id="A0AAW0BHV5"/>
<evidence type="ECO:0000313" key="3">
    <source>
        <dbReference type="EMBL" id="KAK7025948.1"/>
    </source>
</evidence>
<sequence>MFTDILKLIWLTKSLSSGVPHILIKKMESFLRSFCIASPCGNPLQLWQAMGYLEEGIYTRYSWPIWNEIVGIGSFQPDWSINNIIYVLPADHPLPPSWLSLTIAPEKSTTIAQLLDSLESCHKLSGYSRDERLDTRRRNTLLKDFRKGTYRSVFGMPSKENDLYALKRLVNERRLEIGLEPFPCTPPPPPPPPRADPYDILDEVVLANLFHEPLPDPSSHLAELSSPLARAGAVDEKEQEGESVEDDTRRTGVDNHDSGILPEDSMTDDARSYVANDNTSERCSSVLLDDTVARLSEVEEEADRKDDNINDHGLVDVHEDGQSDSNVAFGLIFGLVLPIFPALCFAIMELCA</sequence>